<evidence type="ECO:0000313" key="1">
    <source>
        <dbReference type="EMBL" id="CAI9963588.1"/>
    </source>
</evidence>
<reference evidence="1" key="1">
    <citation type="submission" date="2023-06" db="EMBL/GenBank/DDBJ databases">
        <authorList>
            <person name="Kurt Z."/>
        </authorList>
    </citation>
    <scope>NUCLEOTIDE SEQUENCE</scope>
</reference>
<protein>
    <submittedName>
        <fullName evidence="2">Hypothetical_protein</fullName>
    </submittedName>
</protein>
<proteinExistence type="predicted"/>
<sequence length="111" mass="12580">MQVIPINVALLSLIKYLNSPRAILAHNMCLYTHAIKNHSEINPSLKQSHNLQNDLQGRFANSGCTNTLYLVYEHSTDINVGAIKICSCRRFLDSAICQKYFDILSEQTRIV</sequence>
<dbReference type="EMBL" id="CATOUU010000969">
    <property type="protein sequence ID" value="CAI9963588.1"/>
    <property type="molecule type" value="Genomic_DNA"/>
</dbReference>
<dbReference type="Proteomes" id="UP001642409">
    <property type="component" value="Unassembled WGS sequence"/>
</dbReference>
<name>A0AA86R0P8_9EUKA</name>
<evidence type="ECO:0000313" key="2">
    <source>
        <dbReference type="EMBL" id="CAL6020329.1"/>
    </source>
</evidence>
<reference evidence="2 3" key="2">
    <citation type="submission" date="2024-07" db="EMBL/GenBank/DDBJ databases">
        <authorList>
            <person name="Akdeniz Z."/>
        </authorList>
    </citation>
    <scope>NUCLEOTIDE SEQUENCE [LARGE SCALE GENOMIC DNA]</scope>
</reference>
<organism evidence="1">
    <name type="scientific">Hexamita inflata</name>
    <dbReference type="NCBI Taxonomy" id="28002"/>
    <lineage>
        <taxon>Eukaryota</taxon>
        <taxon>Metamonada</taxon>
        <taxon>Diplomonadida</taxon>
        <taxon>Hexamitidae</taxon>
        <taxon>Hexamitinae</taxon>
        <taxon>Hexamita</taxon>
    </lineage>
</organism>
<dbReference type="AlphaFoldDB" id="A0AA86R0P8"/>
<evidence type="ECO:0000313" key="3">
    <source>
        <dbReference type="Proteomes" id="UP001642409"/>
    </source>
</evidence>
<gene>
    <name evidence="2" type="ORF">HINF_LOCUS27377</name>
    <name evidence="1" type="ORF">HINF_LOCUS51233</name>
</gene>
<keyword evidence="3" id="KW-1185">Reference proteome</keyword>
<accession>A0AA86R0P8</accession>
<dbReference type="EMBL" id="CAXDID020000085">
    <property type="protein sequence ID" value="CAL6020329.1"/>
    <property type="molecule type" value="Genomic_DNA"/>
</dbReference>
<comment type="caution">
    <text evidence="1">The sequence shown here is derived from an EMBL/GenBank/DDBJ whole genome shotgun (WGS) entry which is preliminary data.</text>
</comment>